<proteinExistence type="predicted"/>
<dbReference type="KEGG" id="cprv:CYPRO_2094"/>
<evidence type="ECO:0000313" key="1">
    <source>
        <dbReference type="EMBL" id="AXJ01343.1"/>
    </source>
</evidence>
<evidence type="ECO:0000313" key="2">
    <source>
        <dbReference type="Proteomes" id="UP000254808"/>
    </source>
</evidence>
<keyword evidence="2" id="KW-1185">Reference proteome</keyword>
<reference evidence="1 2" key="1">
    <citation type="submission" date="2018-03" db="EMBL/GenBank/DDBJ databases">
        <title>Phenotypic and genomic properties of Cyclonatronum proteinivorum gen. nov., sp. nov., a haloalkaliphilic bacteroidete from soda lakes possessing Na+-translocating rhodopsin.</title>
        <authorList>
            <person name="Toshchakov S.V."/>
            <person name="Korzhenkov A."/>
            <person name="Samarov N.I."/>
            <person name="Kublanov I.V."/>
            <person name="Muntyan M.S."/>
            <person name="Sorokin D.Y."/>
        </authorList>
    </citation>
    <scope>NUCLEOTIDE SEQUENCE [LARGE SCALE GENOMIC DNA]</scope>
    <source>
        <strain evidence="1 2">Omega</strain>
    </source>
</reference>
<name>A0A345ULJ1_9BACT</name>
<dbReference type="OrthoDB" id="9810145at2"/>
<protein>
    <recommendedName>
        <fullName evidence="3">TonB C-terminal domain-containing protein</fullName>
    </recommendedName>
</protein>
<dbReference type="AlphaFoldDB" id="A0A345ULJ1"/>
<dbReference type="Proteomes" id="UP000254808">
    <property type="component" value="Chromosome"/>
</dbReference>
<dbReference type="RefSeq" id="WP_124245587.1">
    <property type="nucleotide sequence ID" value="NZ_CP027806.1"/>
</dbReference>
<dbReference type="SUPFAM" id="SSF74653">
    <property type="entry name" value="TolA/TonB C-terminal domain"/>
    <property type="match status" value="1"/>
</dbReference>
<evidence type="ECO:0008006" key="3">
    <source>
        <dbReference type="Google" id="ProtNLM"/>
    </source>
</evidence>
<dbReference type="EMBL" id="CP027806">
    <property type="protein sequence ID" value="AXJ01343.1"/>
    <property type="molecule type" value="Genomic_DNA"/>
</dbReference>
<accession>A0A345ULJ1</accession>
<dbReference type="Gene3D" id="3.30.1150.10">
    <property type="match status" value="1"/>
</dbReference>
<gene>
    <name evidence="1" type="ORF">CYPRO_2094</name>
</gene>
<sequence length="217" mass="24466">MKRNVISLFGHSLSYHQRMKCAIAVALLLLILAFRLGDWKPETQQLSGMVWDELIIDDVSITVQAEVPPPPPRPRFAPPEISDRVLEDEPDFTEFDLLTDFEGFEAPQQAQQGVVGNPDRPARVRRIVEAVTPQEARELDFQVEVQVTLLVNEEGRVEEVTISAIHRIGPDGTREQIPAIGYGIMEESIRAASNWVFMPAQHNGAAVPTYSRHRFLF</sequence>
<organism evidence="1 2">
    <name type="scientific">Cyclonatronum proteinivorum</name>
    <dbReference type="NCBI Taxonomy" id="1457365"/>
    <lineage>
        <taxon>Bacteria</taxon>
        <taxon>Pseudomonadati</taxon>
        <taxon>Balneolota</taxon>
        <taxon>Balneolia</taxon>
        <taxon>Balneolales</taxon>
        <taxon>Cyclonatronaceae</taxon>
        <taxon>Cyclonatronum</taxon>
    </lineage>
</organism>